<name>A0A6P1DWN0_9GAMM</name>
<dbReference type="PANTHER" id="PTHR33408">
    <property type="entry name" value="TRANSPOSASE"/>
    <property type="match status" value="1"/>
</dbReference>
<sequence>MARRYKQGTARTQQAMLPPRVEDYVGRNNAVRAIDAFVDTLDLQALGFQNSSGGLAPGQPAFDPAALLKLYLYSYINRVHSSRRQERTANPF</sequence>
<dbReference type="RefSeq" id="WP_164654502.1">
    <property type="nucleotide sequence ID" value="NZ_JAAIJR010000054.1"/>
</dbReference>
<evidence type="ECO:0000313" key="3">
    <source>
        <dbReference type="Proteomes" id="UP000471640"/>
    </source>
</evidence>
<keyword evidence="3" id="KW-1185">Reference proteome</keyword>
<evidence type="ECO:0000313" key="2">
    <source>
        <dbReference type="EMBL" id="NEX21401.1"/>
    </source>
</evidence>
<dbReference type="Proteomes" id="UP000471640">
    <property type="component" value="Unassembled WGS sequence"/>
</dbReference>
<reference evidence="3" key="1">
    <citation type="journal article" date="2020" name="Microbiol. Resour. Announc.">
        <title>Draft Genome Sequences of Thiorhodococcus mannitoliphagus and Thiorhodococcus minor, Purple Sulfur Photosynthetic Bacteria in the Gammaproteobacterial Family Chromatiaceae.</title>
        <authorList>
            <person name="Aviles F.A."/>
            <person name="Meyer T.E."/>
            <person name="Kyndt J.A."/>
        </authorList>
    </citation>
    <scope>NUCLEOTIDE SEQUENCE [LARGE SCALE GENOMIC DNA]</scope>
    <source>
        <strain evidence="3">DSM 18266</strain>
    </source>
</reference>
<protein>
    <submittedName>
        <fullName evidence="2">Transposase</fullName>
    </submittedName>
</protein>
<dbReference type="EMBL" id="JAAIJR010000054">
    <property type="protein sequence ID" value="NEX21401.1"/>
    <property type="molecule type" value="Genomic_DNA"/>
</dbReference>
<comment type="caution">
    <text evidence="2">The sequence shown here is derived from an EMBL/GenBank/DDBJ whole genome shotgun (WGS) entry which is preliminary data.</text>
</comment>
<evidence type="ECO:0000259" key="1">
    <source>
        <dbReference type="Pfam" id="PF05598"/>
    </source>
</evidence>
<accession>A0A6P1DWN0</accession>
<feature type="domain" description="Transposase InsH N-terminal" evidence="1">
    <location>
        <begin position="21"/>
        <end position="87"/>
    </location>
</feature>
<dbReference type="PANTHER" id="PTHR33408:SF2">
    <property type="entry name" value="TRANSPOSASE DDE DOMAIN-CONTAINING PROTEIN"/>
    <property type="match status" value="1"/>
</dbReference>
<proteinExistence type="predicted"/>
<gene>
    <name evidence="2" type="ORF">G3480_13940</name>
</gene>
<dbReference type="AlphaFoldDB" id="A0A6P1DWN0"/>
<organism evidence="2 3">
    <name type="scientific">Thiorhodococcus mannitoliphagus</name>
    <dbReference type="NCBI Taxonomy" id="329406"/>
    <lineage>
        <taxon>Bacteria</taxon>
        <taxon>Pseudomonadati</taxon>
        <taxon>Pseudomonadota</taxon>
        <taxon>Gammaproteobacteria</taxon>
        <taxon>Chromatiales</taxon>
        <taxon>Chromatiaceae</taxon>
        <taxon>Thiorhodococcus</taxon>
    </lineage>
</organism>
<dbReference type="InterPro" id="IPR008490">
    <property type="entry name" value="Transposase_InsH_N"/>
</dbReference>
<dbReference type="Pfam" id="PF05598">
    <property type="entry name" value="DUF772"/>
    <property type="match status" value="1"/>
</dbReference>
<reference evidence="2 3" key="2">
    <citation type="submission" date="2020-02" db="EMBL/GenBank/DDBJ databases">
        <title>Genome sequences of Thiorhodococcus mannitoliphagus and Thiorhodococcus minor, purple sulfur photosynthetic bacteria in the gammaproteobacterial family, Chromatiaceae.</title>
        <authorList>
            <person name="Aviles F.A."/>
            <person name="Meyer T.E."/>
            <person name="Kyndt J.A."/>
        </authorList>
    </citation>
    <scope>NUCLEOTIDE SEQUENCE [LARGE SCALE GENOMIC DNA]</scope>
    <source>
        <strain evidence="2 3">DSM 18266</strain>
    </source>
</reference>